<dbReference type="EMBL" id="BGPR01003061">
    <property type="protein sequence ID" value="GBM83185.1"/>
    <property type="molecule type" value="Genomic_DNA"/>
</dbReference>
<accession>A0A4Y2IZP4</accession>
<dbReference type="AlphaFoldDB" id="A0A4Y2IZP4"/>
<keyword evidence="3" id="KW-1185">Reference proteome</keyword>
<evidence type="ECO:0000313" key="3">
    <source>
        <dbReference type="Proteomes" id="UP000499080"/>
    </source>
</evidence>
<dbReference type="OrthoDB" id="6433361at2759"/>
<protein>
    <recommendedName>
        <fullName evidence="1">EGF-like domain-containing protein</fullName>
    </recommendedName>
</protein>
<dbReference type="Proteomes" id="UP000499080">
    <property type="component" value="Unassembled WGS sequence"/>
</dbReference>
<sequence length="128" mass="14189">MFDNKILNDKENICQKCDCGPNGKCSFENGQKTCSCNEGFGHKDGTCRENCNQNEDCLNEGKCEDKFCSCNDGLTGDKCEIVTDCFVGKYKDCEKSGGKCKYEGGKAVCECFDNKILNDKENICQGKH</sequence>
<dbReference type="InterPro" id="IPR000742">
    <property type="entry name" value="EGF"/>
</dbReference>
<feature type="domain" description="EGF-like" evidence="1">
    <location>
        <begin position="13"/>
        <end position="48"/>
    </location>
</feature>
<comment type="caution">
    <text evidence="2">The sequence shown here is derived from an EMBL/GenBank/DDBJ whole genome shotgun (WGS) entry which is preliminary data.</text>
</comment>
<feature type="domain" description="EGF-like" evidence="1">
    <location>
        <begin position="50"/>
        <end position="80"/>
    </location>
</feature>
<dbReference type="SMART" id="SM00181">
    <property type="entry name" value="EGF"/>
    <property type="match status" value="3"/>
</dbReference>
<feature type="domain" description="EGF-like" evidence="1">
    <location>
        <begin position="84"/>
        <end position="125"/>
    </location>
</feature>
<organism evidence="2 3">
    <name type="scientific">Araneus ventricosus</name>
    <name type="common">Orbweaver spider</name>
    <name type="synonym">Epeira ventricosa</name>
    <dbReference type="NCBI Taxonomy" id="182803"/>
    <lineage>
        <taxon>Eukaryota</taxon>
        <taxon>Metazoa</taxon>
        <taxon>Ecdysozoa</taxon>
        <taxon>Arthropoda</taxon>
        <taxon>Chelicerata</taxon>
        <taxon>Arachnida</taxon>
        <taxon>Araneae</taxon>
        <taxon>Araneomorphae</taxon>
        <taxon>Entelegynae</taxon>
        <taxon>Araneoidea</taxon>
        <taxon>Araneidae</taxon>
        <taxon>Araneus</taxon>
    </lineage>
</organism>
<reference evidence="2 3" key="1">
    <citation type="journal article" date="2019" name="Sci. Rep.">
        <title>Orb-weaving spider Araneus ventricosus genome elucidates the spidroin gene catalogue.</title>
        <authorList>
            <person name="Kono N."/>
            <person name="Nakamura H."/>
            <person name="Ohtoshi R."/>
            <person name="Moran D.A.P."/>
            <person name="Shinohara A."/>
            <person name="Yoshida Y."/>
            <person name="Fujiwara M."/>
            <person name="Mori M."/>
            <person name="Tomita M."/>
            <person name="Arakawa K."/>
        </authorList>
    </citation>
    <scope>NUCLEOTIDE SEQUENCE [LARGE SCALE GENOMIC DNA]</scope>
</reference>
<proteinExistence type="predicted"/>
<evidence type="ECO:0000313" key="2">
    <source>
        <dbReference type="EMBL" id="GBM83185.1"/>
    </source>
</evidence>
<evidence type="ECO:0000259" key="1">
    <source>
        <dbReference type="SMART" id="SM00181"/>
    </source>
</evidence>
<name>A0A4Y2IZP4_ARAVE</name>
<gene>
    <name evidence="2" type="ORF">AVEN_43680_1</name>
</gene>